<feature type="binding site" evidence="16">
    <location>
        <position position="939"/>
    </location>
    <ligand>
        <name>ATP</name>
        <dbReference type="ChEBI" id="CHEBI:30616"/>
    </ligand>
</feature>
<comment type="catalytic activity">
    <reaction evidence="15">
        <text>L-tyrosyl-[protein] + ATP = O-phospho-L-tyrosyl-[protein] + ADP + H(+)</text>
        <dbReference type="Rhea" id="RHEA:10596"/>
        <dbReference type="Rhea" id="RHEA-COMP:10136"/>
        <dbReference type="Rhea" id="RHEA-COMP:20101"/>
        <dbReference type="ChEBI" id="CHEBI:15378"/>
        <dbReference type="ChEBI" id="CHEBI:30616"/>
        <dbReference type="ChEBI" id="CHEBI:46858"/>
        <dbReference type="ChEBI" id="CHEBI:61978"/>
        <dbReference type="ChEBI" id="CHEBI:456216"/>
        <dbReference type="EC" id="2.7.10.1"/>
    </reaction>
</comment>
<dbReference type="GO" id="GO:0061564">
    <property type="term" value="P:axon development"/>
    <property type="evidence" value="ECO:0007669"/>
    <property type="project" value="UniProtKB-ARBA"/>
</dbReference>
<feature type="transmembrane region" description="Helical" evidence="18">
    <location>
        <begin position="835"/>
        <end position="857"/>
    </location>
</feature>
<keyword evidence="19" id="KW-0732">Signal</keyword>
<dbReference type="SUPFAM" id="SSF52058">
    <property type="entry name" value="L domain-like"/>
    <property type="match status" value="2"/>
</dbReference>
<evidence type="ECO:0000256" key="6">
    <source>
        <dbReference type="ARBA" id="ARBA00022692"/>
    </source>
</evidence>
<reference evidence="21" key="1">
    <citation type="journal article" date="2013" name="Genetics">
        <title>The draft genome and transcriptome of Panagrellus redivivus are shaped by the harsh demands of a free-living lifestyle.</title>
        <authorList>
            <person name="Srinivasan J."/>
            <person name="Dillman A.R."/>
            <person name="Macchietto M.G."/>
            <person name="Heikkinen L."/>
            <person name="Lakso M."/>
            <person name="Fracchia K.M."/>
            <person name="Antoshechkin I."/>
            <person name="Mortazavi A."/>
            <person name="Wong G."/>
            <person name="Sternberg P.W."/>
        </authorList>
    </citation>
    <scope>NUCLEOTIDE SEQUENCE [LARGE SCALE GENOMIC DNA]</scope>
    <source>
        <strain evidence="21">MT8872</strain>
    </source>
</reference>
<feature type="signal peptide" evidence="19">
    <location>
        <begin position="1"/>
        <end position="19"/>
    </location>
</feature>
<dbReference type="GO" id="GO:0005524">
    <property type="term" value="F:ATP binding"/>
    <property type="evidence" value="ECO:0007669"/>
    <property type="project" value="UniProtKB-UniRule"/>
</dbReference>
<dbReference type="EC" id="2.7.10.1" evidence="3"/>
<keyword evidence="11 18" id="KW-0472">Membrane</keyword>
<dbReference type="Pfam" id="PF14843">
    <property type="entry name" value="GF_recep_IV"/>
    <property type="match status" value="1"/>
</dbReference>
<organism evidence="21 22">
    <name type="scientific">Panagrellus redivivus</name>
    <name type="common">Microworm</name>
    <dbReference type="NCBI Taxonomy" id="6233"/>
    <lineage>
        <taxon>Eukaryota</taxon>
        <taxon>Metazoa</taxon>
        <taxon>Ecdysozoa</taxon>
        <taxon>Nematoda</taxon>
        <taxon>Chromadorea</taxon>
        <taxon>Rhabditida</taxon>
        <taxon>Tylenchina</taxon>
        <taxon>Panagrolaimomorpha</taxon>
        <taxon>Panagrolaimoidea</taxon>
        <taxon>Panagrolaimidae</taxon>
        <taxon>Panagrellus</taxon>
    </lineage>
</organism>
<accession>A0A7E4VKA3</accession>
<dbReference type="PROSITE" id="PS00109">
    <property type="entry name" value="PROTEIN_KINASE_TYR"/>
    <property type="match status" value="1"/>
</dbReference>
<evidence type="ECO:0000256" key="14">
    <source>
        <dbReference type="ARBA" id="ARBA00023180"/>
    </source>
</evidence>
<dbReference type="SMART" id="SM00261">
    <property type="entry name" value="FU"/>
    <property type="match status" value="6"/>
</dbReference>
<dbReference type="Pfam" id="PF07714">
    <property type="entry name" value="PK_Tyr_Ser-Thr"/>
    <property type="match status" value="1"/>
</dbReference>
<dbReference type="PANTHER" id="PTHR24416:SF566">
    <property type="entry name" value="EPIDERMAL GROWTH FACTOR RECEPTOR"/>
    <property type="match status" value="1"/>
</dbReference>
<evidence type="ECO:0000256" key="3">
    <source>
        <dbReference type="ARBA" id="ARBA00011902"/>
    </source>
</evidence>
<comment type="subcellular location">
    <subcellularLocation>
        <location evidence="1">Endomembrane system</location>
    </subcellularLocation>
    <subcellularLocation>
        <location evidence="2">Membrane</location>
        <topology evidence="2">Single-pass type I membrane protein</topology>
    </subcellularLocation>
</comment>
<evidence type="ECO:0000259" key="20">
    <source>
        <dbReference type="PROSITE" id="PS50011"/>
    </source>
</evidence>
<keyword evidence="4" id="KW-0597">Phosphoprotein</keyword>
<evidence type="ECO:0000256" key="11">
    <source>
        <dbReference type="ARBA" id="ARBA00023136"/>
    </source>
</evidence>
<dbReference type="Gene3D" id="2.10.220.10">
    <property type="entry name" value="Hormone Receptor, Insulin-like Growth Factor Receptor 1, Chain A, domain 2"/>
    <property type="match status" value="4"/>
</dbReference>
<dbReference type="Gene3D" id="3.30.200.20">
    <property type="entry name" value="Phosphorylase Kinase, domain 1"/>
    <property type="match status" value="1"/>
</dbReference>
<dbReference type="InterPro" id="IPR008266">
    <property type="entry name" value="Tyr_kinase_AS"/>
</dbReference>
<keyword evidence="13" id="KW-0675">Receptor</keyword>
<dbReference type="PROSITE" id="PS00107">
    <property type="entry name" value="PROTEIN_KINASE_ATP"/>
    <property type="match status" value="1"/>
</dbReference>
<keyword evidence="7 16" id="KW-0547">Nucleotide-binding</keyword>
<protein>
    <recommendedName>
        <fullName evidence="3">receptor protein-tyrosine kinase</fullName>
        <ecNumber evidence="3">2.7.10.1</ecNumber>
    </recommendedName>
</protein>
<dbReference type="Gene3D" id="1.10.510.10">
    <property type="entry name" value="Transferase(Phosphotransferase) domain 1"/>
    <property type="match status" value="1"/>
</dbReference>
<reference evidence="22" key="2">
    <citation type="submission" date="2020-10" db="UniProtKB">
        <authorList>
            <consortium name="WormBaseParasite"/>
        </authorList>
    </citation>
    <scope>IDENTIFICATION</scope>
</reference>
<evidence type="ECO:0000256" key="2">
    <source>
        <dbReference type="ARBA" id="ARBA00004479"/>
    </source>
</evidence>
<feature type="region of interest" description="Disordered" evidence="17">
    <location>
        <begin position="1328"/>
        <end position="1361"/>
    </location>
</feature>
<dbReference type="InterPro" id="IPR000719">
    <property type="entry name" value="Prot_kinase_dom"/>
</dbReference>
<dbReference type="Pfam" id="PF00757">
    <property type="entry name" value="Furin-like"/>
    <property type="match status" value="1"/>
</dbReference>
<evidence type="ECO:0000256" key="1">
    <source>
        <dbReference type="ARBA" id="ARBA00004308"/>
    </source>
</evidence>
<dbReference type="InterPro" id="IPR032778">
    <property type="entry name" value="GF_recep_IV"/>
</dbReference>
<dbReference type="InterPro" id="IPR036941">
    <property type="entry name" value="Rcpt_L-dom_sf"/>
</dbReference>
<dbReference type="GO" id="GO:0012505">
    <property type="term" value="C:endomembrane system"/>
    <property type="evidence" value="ECO:0007669"/>
    <property type="project" value="UniProtKB-SubCell"/>
</dbReference>
<evidence type="ECO:0000256" key="19">
    <source>
        <dbReference type="SAM" id="SignalP"/>
    </source>
</evidence>
<evidence type="ECO:0000256" key="13">
    <source>
        <dbReference type="ARBA" id="ARBA00023170"/>
    </source>
</evidence>
<keyword evidence="14" id="KW-0325">Glycoprotein</keyword>
<evidence type="ECO:0000256" key="5">
    <source>
        <dbReference type="ARBA" id="ARBA00022679"/>
    </source>
</evidence>
<dbReference type="GO" id="GO:0038127">
    <property type="term" value="P:ERBB signaling pathway"/>
    <property type="evidence" value="ECO:0007669"/>
    <property type="project" value="UniProtKB-ARBA"/>
</dbReference>
<evidence type="ECO:0000256" key="9">
    <source>
        <dbReference type="ARBA" id="ARBA00022840"/>
    </source>
</evidence>
<dbReference type="CDD" id="cd00064">
    <property type="entry name" value="FU"/>
    <property type="match status" value="4"/>
</dbReference>
<dbReference type="SUPFAM" id="SSF57184">
    <property type="entry name" value="Growth factor receptor domain"/>
    <property type="match status" value="3"/>
</dbReference>
<dbReference type="SUPFAM" id="SSF56112">
    <property type="entry name" value="Protein kinase-like (PK-like)"/>
    <property type="match status" value="1"/>
</dbReference>
<evidence type="ECO:0000256" key="12">
    <source>
        <dbReference type="ARBA" id="ARBA00023137"/>
    </source>
</evidence>
<keyword evidence="21" id="KW-1185">Reference proteome</keyword>
<dbReference type="GO" id="GO:0009925">
    <property type="term" value="C:basal plasma membrane"/>
    <property type="evidence" value="ECO:0007669"/>
    <property type="project" value="TreeGrafter"/>
</dbReference>
<evidence type="ECO:0000256" key="18">
    <source>
        <dbReference type="SAM" id="Phobius"/>
    </source>
</evidence>
<evidence type="ECO:0000256" key="4">
    <source>
        <dbReference type="ARBA" id="ARBA00022553"/>
    </source>
</evidence>
<dbReference type="GO" id="GO:0043235">
    <property type="term" value="C:receptor complex"/>
    <property type="evidence" value="ECO:0007669"/>
    <property type="project" value="TreeGrafter"/>
</dbReference>
<feature type="domain" description="Protein kinase" evidence="20">
    <location>
        <begin position="903"/>
        <end position="1178"/>
    </location>
</feature>
<dbReference type="InterPro" id="IPR006211">
    <property type="entry name" value="Furin-like_Cys-rich_dom"/>
</dbReference>
<dbReference type="InterPro" id="IPR017441">
    <property type="entry name" value="Protein_kinase_ATP_BS"/>
</dbReference>
<evidence type="ECO:0000256" key="7">
    <source>
        <dbReference type="ARBA" id="ARBA00022741"/>
    </source>
</evidence>
<proteinExistence type="predicted"/>
<keyword evidence="10 18" id="KW-1133">Transmembrane helix</keyword>
<dbReference type="WBParaSite" id="Pan_g21902.t1">
    <property type="protein sequence ID" value="Pan_g21902.t1"/>
    <property type="gene ID" value="Pan_g21902"/>
</dbReference>
<dbReference type="PROSITE" id="PS50011">
    <property type="entry name" value="PROTEIN_KINASE_DOM"/>
    <property type="match status" value="1"/>
</dbReference>
<evidence type="ECO:0000256" key="10">
    <source>
        <dbReference type="ARBA" id="ARBA00022989"/>
    </source>
</evidence>
<dbReference type="Pfam" id="PF01030">
    <property type="entry name" value="Recep_L_domain"/>
    <property type="match status" value="2"/>
</dbReference>
<dbReference type="GO" id="GO:0048680">
    <property type="term" value="P:positive regulation of axon regeneration"/>
    <property type="evidence" value="ECO:0007669"/>
    <property type="project" value="UniProtKB-ARBA"/>
</dbReference>
<dbReference type="InterPro" id="IPR050122">
    <property type="entry name" value="RTK"/>
</dbReference>
<name>A0A7E4VKA3_PANRE</name>
<keyword evidence="8" id="KW-0418">Kinase</keyword>
<dbReference type="FunFam" id="1.10.510.10:FF:001512">
    <property type="entry name" value="Receptor tyrosine-protein kinase erbB-2"/>
    <property type="match status" value="1"/>
</dbReference>
<evidence type="ECO:0000256" key="17">
    <source>
        <dbReference type="SAM" id="MobiDB-lite"/>
    </source>
</evidence>
<dbReference type="GO" id="GO:0004714">
    <property type="term" value="F:transmembrane receptor protein tyrosine kinase activity"/>
    <property type="evidence" value="ECO:0007669"/>
    <property type="project" value="UniProtKB-EC"/>
</dbReference>
<dbReference type="InterPro" id="IPR000494">
    <property type="entry name" value="Rcpt_L-dom"/>
</dbReference>
<evidence type="ECO:0000256" key="8">
    <source>
        <dbReference type="ARBA" id="ARBA00022777"/>
    </source>
</evidence>
<keyword evidence="6 18" id="KW-0812">Transmembrane</keyword>
<dbReference type="Proteomes" id="UP000492821">
    <property type="component" value="Unassembled WGS sequence"/>
</dbReference>
<feature type="region of interest" description="Disordered" evidence="17">
    <location>
        <begin position="1242"/>
        <end position="1265"/>
    </location>
</feature>
<evidence type="ECO:0000313" key="21">
    <source>
        <dbReference type="Proteomes" id="UP000492821"/>
    </source>
</evidence>
<feature type="chain" id="PRO_5028937518" description="receptor protein-tyrosine kinase" evidence="19">
    <location>
        <begin position="20"/>
        <end position="1361"/>
    </location>
</feature>
<sequence>MTSPIALQTFLICILFCNASSNLEVENRKEGLSKFRSPQCEIGPEDCVCVGTDDGPNQIKVPNYINNYHRLQARFENCTVITGNLEITHITQADIEAVDKKMKINGTTYTKRPFWFLKDVQEISGYLMIYSNTFDLIPIPRLSIIRGRKLHEGNSLYIASNKIGTLNMPNLRVINSGNVSIRNAPPYMQYLVCKIDLNHFLVDQKSQHIQITKKNCSNPMPCHPKCGDFCYGPEKQMCQAIYKIGCPGGCDSCYLNKVTNQTHCCDKECIGGCIGQGPDSCIACRNFRQDGVCVAECNGLQIYDKQKSMLVYRPKEEQRYFHESHCVPECPAKSLVQEKYCLSKCQKGHYRDVDVDRRRCIPCKGECPKACTVTQFIDKHMLKDLINCTEIDGKFELLRHFWNDYTPGMLDQFKSIKIVTDYVNIEAMPPMDDKKDALESLYFLENLKVIEGKSMRGNNALVVHMMQDLKALGLKSLETIAEGGVVLTNNSKLCLGPNVSWKSTFNLTSRVHVLDNAPKDYCISEDLKCDPNCDSQGCWGTGPGQCIKCLDFKLGENCVSTCNETEGYFQPGKTRKNEIICQKCHPECETCNGPTEFDCLKCTNFRFKNPETKDSQCVSSCPITTYPMRDEKNEHHCKQCHTHCYGFGCTGPSNVLGDGGCNTCKYAIQEENGTTRCLGGSSTPNACSTYKGFYPEVTHQESIIEGYCHPCRLECTSCESLHTCTECRNFNVIPNNASDDAPLVDCALTCGKGTYEVQSQSSSDKGICRKCHEYCDSQDNCTGPTASDCNKCQYAVINVLTGKYCVAECPPTHPFFYLMECHKYNVEAERRNRTIAIVAIILAIIVFCGIVVTYVLYRCTRYRKKYEQEQQMHLPEVPAIDPKGITRRANMSRLNIITREELQLTKKILGAGAFGTVYAGTYRVLGPKGKPITMPVAIKVLKMEAIAGGNATEAEMIREATLMASLDHKHLLTFIGISFFDGVKLVTALRSMGCLQQFLRKHMHSLGPRDLILYCYQIASAMEHLSRWNIVHCDLAARNVLMRKTNHVEVTDFGLAKLLNCEDASTEKAKVPFKWVPPECLVSRGRFSEASDVWAFGVTCWEIITFGRTPYDDCGISSGQEMYKFLRDGNRLRQPDNCGVHLHGTLISCWSENPETRPKFSDLKETFDRYHRVPNEYIQNRQLTQRMDSYTGSDEQQRAQIQRLLSLTESTMDSDIEEAIYTDQHGRDIVFHPMSVEFEAPGSVGGSRFSSSSSRYKSEPMRHTNSTLETCLTEVDTDDENYLVPTNAATSPISKGNRFSIEPIHEYVNDGVNPPGPGEYLNIEEDFDGEEKESPAEMATPKAEENGSPKKVYVNQAETVL</sequence>
<dbReference type="InterPro" id="IPR009030">
    <property type="entry name" value="Growth_fac_rcpt_cys_sf"/>
</dbReference>
<keyword evidence="12" id="KW-0829">Tyrosine-protein kinase</keyword>
<dbReference type="GO" id="GO:0008284">
    <property type="term" value="P:positive regulation of cell population proliferation"/>
    <property type="evidence" value="ECO:0007669"/>
    <property type="project" value="TreeGrafter"/>
</dbReference>
<keyword evidence="5" id="KW-0808">Transferase</keyword>
<keyword evidence="9 16" id="KW-0067">ATP-binding</keyword>
<dbReference type="InterPro" id="IPR011009">
    <property type="entry name" value="Kinase-like_dom_sf"/>
</dbReference>
<evidence type="ECO:0000256" key="16">
    <source>
        <dbReference type="PROSITE-ProRule" id="PRU10141"/>
    </source>
</evidence>
<dbReference type="PANTHER" id="PTHR24416">
    <property type="entry name" value="TYROSINE-PROTEIN KINASE RECEPTOR"/>
    <property type="match status" value="1"/>
</dbReference>
<dbReference type="InterPro" id="IPR006212">
    <property type="entry name" value="Furin_repeat"/>
</dbReference>
<evidence type="ECO:0000256" key="15">
    <source>
        <dbReference type="ARBA" id="ARBA00051243"/>
    </source>
</evidence>
<dbReference type="PRINTS" id="PR00109">
    <property type="entry name" value="TYRKINASE"/>
</dbReference>
<dbReference type="InterPro" id="IPR001245">
    <property type="entry name" value="Ser-Thr/Tyr_kinase_cat_dom"/>
</dbReference>
<dbReference type="Gene3D" id="3.80.20.20">
    <property type="entry name" value="Receptor L-domain"/>
    <property type="match status" value="2"/>
</dbReference>
<evidence type="ECO:0000313" key="22">
    <source>
        <dbReference type="WBParaSite" id="Pan_g21902.t1"/>
    </source>
</evidence>
<dbReference type="GO" id="GO:0043066">
    <property type="term" value="P:negative regulation of apoptotic process"/>
    <property type="evidence" value="ECO:0007669"/>
    <property type="project" value="TreeGrafter"/>
</dbReference>
<dbReference type="CDD" id="cd00192">
    <property type="entry name" value="PTKc"/>
    <property type="match status" value="1"/>
</dbReference>